<dbReference type="AlphaFoldDB" id="A0A370TFX2"/>
<name>A0A370TFX2_9HELO</name>
<protein>
    <submittedName>
        <fullName evidence="1">Uncharacterized protein</fullName>
    </submittedName>
</protein>
<dbReference type="RefSeq" id="XP_031867080.1">
    <property type="nucleotide sequence ID" value="XM_032016789.1"/>
</dbReference>
<dbReference type="EMBL" id="NPIC01000008">
    <property type="protein sequence ID" value="RDL33798.1"/>
    <property type="molecule type" value="Genomic_DNA"/>
</dbReference>
<keyword evidence="2" id="KW-1185">Reference proteome</keyword>
<proteinExistence type="predicted"/>
<evidence type="ECO:0000313" key="1">
    <source>
        <dbReference type="EMBL" id="RDL33798.1"/>
    </source>
</evidence>
<comment type="caution">
    <text evidence="1">The sequence shown here is derived from an EMBL/GenBank/DDBJ whole genome shotgun (WGS) entry which is preliminary data.</text>
</comment>
<organism evidence="1 2">
    <name type="scientific">Venustampulla echinocandica</name>
    <dbReference type="NCBI Taxonomy" id="2656787"/>
    <lineage>
        <taxon>Eukaryota</taxon>
        <taxon>Fungi</taxon>
        <taxon>Dikarya</taxon>
        <taxon>Ascomycota</taxon>
        <taxon>Pezizomycotina</taxon>
        <taxon>Leotiomycetes</taxon>
        <taxon>Helotiales</taxon>
        <taxon>Pleuroascaceae</taxon>
        <taxon>Venustampulla</taxon>
    </lineage>
</organism>
<evidence type="ECO:0000313" key="2">
    <source>
        <dbReference type="Proteomes" id="UP000254866"/>
    </source>
</evidence>
<gene>
    <name evidence="1" type="ORF">BP5553_08166</name>
</gene>
<reference evidence="1 2" key="1">
    <citation type="journal article" date="2018" name="IMA Fungus">
        <title>IMA Genome-F 9: Draft genome sequence of Annulohypoxylon stygium, Aspergillus mulundensis, Berkeleyomyces basicola (syn. Thielaviopsis basicola), Ceratocystis smalleyi, two Cercospora beticola strains, Coleophoma cylindrospora, Fusarium fracticaudum, Phialophora cf. hyalina, and Morchella septimelata.</title>
        <authorList>
            <person name="Wingfield B.D."/>
            <person name="Bills G.F."/>
            <person name="Dong Y."/>
            <person name="Huang W."/>
            <person name="Nel W.J."/>
            <person name="Swalarsk-Parry B.S."/>
            <person name="Vaghefi N."/>
            <person name="Wilken P.M."/>
            <person name="An Z."/>
            <person name="de Beer Z.W."/>
            <person name="De Vos L."/>
            <person name="Chen L."/>
            <person name="Duong T.A."/>
            <person name="Gao Y."/>
            <person name="Hammerbacher A."/>
            <person name="Kikkert J.R."/>
            <person name="Li Y."/>
            <person name="Li H."/>
            <person name="Li K."/>
            <person name="Li Q."/>
            <person name="Liu X."/>
            <person name="Ma X."/>
            <person name="Naidoo K."/>
            <person name="Pethybridge S.J."/>
            <person name="Sun J."/>
            <person name="Steenkamp E.T."/>
            <person name="van der Nest M.A."/>
            <person name="van Wyk S."/>
            <person name="Wingfield M.J."/>
            <person name="Xiong C."/>
            <person name="Yue Q."/>
            <person name="Zhang X."/>
        </authorList>
    </citation>
    <scope>NUCLEOTIDE SEQUENCE [LARGE SCALE GENOMIC DNA]</scope>
    <source>
        <strain evidence="1 2">BP 5553</strain>
    </source>
</reference>
<dbReference type="Proteomes" id="UP000254866">
    <property type="component" value="Unassembled WGS sequence"/>
</dbReference>
<dbReference type="GeneID" id="43601015"/>
<accession>A0A370TFX2</accession>
<sequence length="125" mass="13882">MGCGLRIARVPLQWAAFLIALMRTPSPEEEPHILSIGRDTDYRRLVSSVRRTLRARVNGLQGPAPLSGDLLITIKRRSTRFPPQSGAMEYMPMLESGLQTSRPLAAGTIASRGLVRKEFRHDDTA</sequence>